<dbReference type="Pfam" id="PF00043">
    <property type="entry name" value="GST_C"/>
    <property type="match status" value="1"/>
</dbReference>
<dbReference type="STRING" id="670483.S7Q060"/>
<evidence type="ECO:0000256" key="2">
    <source>
        <dbReference type="ARBA" id="ARBA00022679"/>
    </source>
</evidence>
<dbReference type="InterPro" id="IPR040079">
    <property type="entry name" value="Glutathione_S-Trfase"/>
</dbReference>
<name>S7Q060_GLOTA</name>
<dbReference type="eggNOG" id="KOG0867">
    <property type="taxonomic scope" value="Eukaryota"/>
</dbReference>
<dbReference type="GO" id="GO:0005737">
    <property type="term" value="C:cytoplasm"/>
    <property type="evidence" value="ECO:0007669"/>
    <property type="project" value="TreeGrafter"/>
</dbReference>
<evidence type="ECO:0000259" key="5">
    <source>
        <dbReference type="PROSITE" id="PS50404"/>
    </source>
</evidence>
<dbReference type="InterPro" id="IPR004045">
    <property type="entry name" value="Glutathione_S-Trfase_N"/>
</dbReference>
<comment type="similarity">
    <text evidence="4">Belongs to the GST superfamily.</text>
</comment>
<dbReference type="KEGG" id="gtr:GLOTRDRAFT_131205"/>
<dbReference type="OMA" id="ICRYVCN"/>
<evidence type="ECO:0000259" key="6">
    <source>
        <dbReference type="PROSITE" id="PS50405"/>
    </source>
</evidence>
<dbReference type="RefSeq" id="XP_007868251.1">
    <property type="nucleotide sequence ID" value="XM_007870060.1"/>
</dbReference>
<keyword evidence="2 7" id="KW-0808">Transferase</keyword>
<dbReference type="GO" id="GO:0043295">
    <property type="term" value="F:glutathione binding"/>
    <property type="evidence" value="ECO:0007669"/>
    <property type="project" value="TreeGrafter"/>
</dbReference>
<dbReference type="PROSITE" id="PS50405">
    <property type="entry name" value="GST_CTER"/>
    <property type="match status" value="1"/>
</dbReference>
<dbReference type="InterPro" id="IPR010987">
    <property type="entry name" value="Glutathione-S-Trfase_C-like"/>
</dbReference>
<dbReference type="PANTHER" id="PTHR43900">
    <property type="entry name" value="GLUTATHIONE S-TRANSFERASE RHO"/>
    <property type="match status" value="1"/>
</dbReference>
<protein>
    <recommendedName>
        <fullName evidence="1">glutathione transferase</fullName>
        <ecNumber evidence="1">2.5.1.18</ecNumber>
    </recommendedName>
</protein>
<dbReference type="InterPro" id="IPR036249">
    <property type="entry name" value="Thioredoxin-like_sf"/>
</dbReference>
<dbReference type="GO" id="GO:0004364">
    <property type="term" value="F:glutathione transferase activity"/>
    <property type="evidence" value="ECO:0007669"/>
    <property type="project" value="UniProtKB-EC"/>
</dbReference>
<accession>S7Q060</accession>
<evidence type="ECO:0000313" key="7">
    <source>
        <dbReference type="EMBL" id="EPQ52912.1"/>
    </source>
</evidence>
<dbReference type="SFLD" id="SFLDG00358">
    <property type="entry name" value="Main_(cytGST)"/>
    <property type="match status" value="1"/>
</dbReference>
<dbReference type="InterPro" id="IPR004046">
    <property type="entry name" value="GST_C"/>
</dbReference>
<evidence type="ECO:0000256" key="3">
    <source>
        <dbReference type="ARBA" id="ARBA00047960"/>
    </source>
</evidence>
<feature type="domain" description="GST N-terminal" evidence="5">
    <location>
        <begin position="1"/>
        <end position="83"/>
    </location>
</feature>
<dbReference type="Proteomes" id="UP000030669">
    <property type="component" value="Unassembled WGS sequence"/>
</dbReference>
<dbReference type="SFLD" id="SFLDS00019">
    <property type="entry name" value="Glutathione_Transferase_(cytos"/>
    <property type="match status" value="1"/>
</dbReference>
<dbReference type="PROSITE" id="PS50404">
    <property type="entry name" value="GST_NTER"/>
    <property type="match status" value="1"/>
</dbReference>
<evidence type="ECO:0000256" key="1">
    <source>
        <dbReference type="ARBA" id="ARBA00012452"/>
    </source>
</evidence>
<dbReference type="Gene3D" id="1.20.1050.10">
    <property type="match status" value="1"/>
</dbReference>
<organism evidence="7 8">
    <name type="scientific">Gloeophyllum trabeum (strain ATCC 11539 / FP-39264 / Madison 617)</name>
    <name type="common">Brown rot fungus</name>
    <dbReference type="NCBI Taxonomy" id="670483"/>
    <lineage>
        <taxon>Eukaryota</taxon>
        <taxon>Fungi</taxon>
        <taxon>Dikarya</taxon>
        <taxon>Basidiomycota</taxon>
        <taxon>Agaricomycotina</taxon>
        <taxon>Agaricomycetes</taxon>
        <taxon>Gloeophyllales</taxon>
        <taxon>Gloeophyllaceae</taxon>
        <taxon>Gloeophyllum</taxon>
    </lineage>
</organism>
<evidence type="ECO:0000313" key="8">
    <source>
        <dbReference type="Proteomes" id="UP000030669"/>
    </source>
</evidence>
<proteinExistence type="inferred from homology"/>
<dbReference type="Gene3D" id="3.40.30.10">
    <property type="entry name" value="Glutaredoxin"/>
    <property type="match status" value="1"/>
</dbReference>
<sequence length="212" mass="24738">MVLKIHGAPTSPNTKRVTMLCKEFALDYELVELSFWTEDQKKPEFVEKYSPLAQVPVLDDDGFVLYESRAIAFYLAAKARSPLLPSEDDVKRRARYEQAVQTEVCHVDHLAYSLAWEKIWKAYTGLTTDEERVKEYARTLEETFDAYDKILSKQKYLAGDELTLADLFHLPHGNLFPQCGYTWLEDGKRPNLYRWWKELNARPSWQAVKDHA</sequence>
<dbReference type="SUPFAM" id="SSF52833">
    <property type="entry name" value="Thioredoxin-like"/>
    <property type="match status" value="1"/>
</dbReference>
<dbReference type="EMBL" id="KB469306">
    <property type="protein sequence ID" value="EPQ52912.1"/>
    <property type="molecule type" value="Genomic_DNA"/>
</dbReference>
<dbReference type="InterPro" id="IPR036282">
    <property type="entry name" value="Glutathione-S-Trfase_C_sf"/>
</dbReference>
<dbReference type="GO" id="GO:0006749">
    <property type="term" value="P:glutathione metabolic process"/>
    <property type="evidence" value="ECO:0007669"/>
    <property type="project" value="TreeGrafter"/>
</dbReference>
<feature type="domain" description="GST C-terminal" evidence="6">
    <location>
        <begin position="89"/>
        <end position="212"/>
    </location>
</feature>
<dbReference type="Pfam" id="PF02798">
    <property type="entry name" value="GST_N"/>
    <property type="match status" value="1"/>
</dbReference>
<gene>
    <name evidence="7" type="ORF">GLOTRDRAFT_131205</name>
</gene>
<dbReference type="EC" id="2.5.1.18" evidence="1"/>
<evidence type="ECO:0000256" key="4">
    <source>
        <dbReference type="RuleBase" id="RU003494"/>
    </source>
</evidence>
<dbReference type="HOGENOM" id="CLU_011226_5_1_1"/>
<dbReference type="GeneID" id="19302262"/>
<dbReference type="SUPFAM" id="SSF47616">
    <property type="entry name" value="GST C-terminal domain-like"/>
    <property type="match status" value="1"/>
</dbReference>
<comment type="catalytic activity">
    <reaction evidence="3">
        <text>RX + glutathione = an S-substituted glutathione + a halide anion + H(+)</text>
        <dbReference type="Rhea" id="RHEA:16437"/>
        <dbReference type="ChEBI" id="CHEBI:15378"/>
        <dbReference type="ChEBI" id="CHEBI:16042"/>
        <dbReference type="ChEBI" id="CHEBI:17792"/>
        <dbReference type="ChEBI" id="CHEBI:57925"/>
        <dbReference type="ChEBI" id="CHEBI:90779"/>
        <dbReference type="EC" id="2.5.1.18"/>
    </reaction>
</comment>
<dbReference type="OrthoDB" id="249703at2759"/>
<keyword evidence="8" id="KW-1185">Reference proteome</keyword>
<dbReference type="AlphaFoldDB" id="S7Q060"/>
<dbReference type="PANTHER" id="PTHR43900:SF3">
    <property type="entry name" value="GLUTATHIONE S-TRANSFERASE RHO"/>
    <property type="match status" value="1"/>
</dbReference>
<reference evidence="7 8" key="1">
    <citation type="journal article" date="2012" name="Science">
        <title>The Paleozoic origin of enzymatic lignin decomposition reconstructed from 31 fungal genomes.</title>
        <authorList>
            <person name="Floudas D."/>
            <person name="Binder M."/>
            <person name="Riley R."/>
            <person name="Barry K."/>
            <person name="Blanchette R.A."/>
            <person name="Henrissat B."/>
            <person name="Martinez A.T."/>
            <person name="Otillar R."/>
            <person name="Spatafora J.W."/>
            <person name="Yadav J.S."/>
            <person name="Aerts A."/>
            <person name="Benoit I."/>
            <person name="Boyd A."/>
            <person name="Carlson A."/>
            <person name="Copeland A."/>
            <person name="Coutinho P.M."/>
            <person name="de Vries R.P."/>
            <person name="Ferreira P."/>
            <person name="Findley K."/>
            <person name="Foster B."/>
            <person name="Gaskell J."/>
            <person name="Glotzer D."/>
            <person name="Gorecki P."/>
            <person name="Heitman J."/>
            <person name="Hesse C."/>
            <person name="Hori C."/>
            <person name="Igarashi K."/>
            <person name="Jurgens J.A."/>
            <person name="Kallen N."/>
            <person name="Kersten P."/>
            <person name="Kohler A."/>
            <person name="Kuees U."/>
            <person name="Kumar T.K.A."/>
            <person name="Kuo A."/>
            <person name="LaButti K."/>
            <person name="Larrondo L.F."/>
            <person name="Lindquist E."/>
            <person name="Ling A."/>
            <person name="Lombard V."/>
            <person name="Lucas S."/>
            <person name="Lundell T."/>
            <person name="Martin R."/>
            <person name="McLaughlin D.J."/>
            <person name="Morgenstern I."/>
            <person name="Morin E."/>
            <person name="Murat C."/>
            <person name="Nagy L.G."/>
            <person name="Nolan M."/>
            <person name="Ohm R.A."/>
            <person name="Patyshakuliyeva A."/>
            <person name="Rokas A."/>
            <person name="Ruiz-Duenas F.J."/>
            <person name="Sabat G."/>
            <person name="Salamov A."/>
            <person name="Samejima M."/>
            <person name="Schmutz J."/>
            <person name="Slot J.C."/>
            <person name="St John F."/>
            <person name="Stenlid J."/>
            <person name="Sun H."/>
            <person name="Sun S."/>
            <person name="Syed K."/>
            <person name="Tsang A."/>
            <person name="Wiebenga A."/>
            <person name="Young D."/>
            <person name="Pisabarro A."/>
            <person name="Eastwood D.C."/>
            <person name="Martin F."/>
            <person name="Cullen D."/>
            <person name="Grigoriev I.V."/>
            <person name="Hibbett D.S."/>
        </authorList>
    </citation>
    <scope>NUCLEOTIDE SEQUENCE [LARGE SCALE GENOMIC DNA]</scope>
    <source>
        <strain evidence="7 8">ATCC 11539</strain>
    </source>
</reference>